<evidence type="ECO:0000313" key="4">
    <source>
        <dbReference type="Proteomes" id="UP000546162"/>
    </source>
</evidence>
<keyword evidence="4" id="KW-1185">Reference proteome</keyword>
<sequence>MPRLTGVELCRTIRADPATATLPVSFVSGSLVLGNSRPVDAQATAILCKPFKPAELIACLDKALAAGHEPGQPPTQCP</sequence>
<accession>A0A7W7MA02</accession>
<dbReference type="Gene3D" id="3.40.50.2300">
    <property type="match status" value="1"/>
</dbReference>
<dbReference type="GO" id="GO:0000160">
    <property type="term" value="P:phosphorelay signal transduction system"/>
    <property type="evidence" value="ECO:0007669"/>
    <property type="project" value="InterPro"/>
</dbReference>
<evidence type="ECO:0000313" key="3">
    <source>
        <dbReference type="EMBL" id="MBB4742426.1"/>
    </source>
</evidence>
<dbReference type="AlphaFoldDB" id="A0A7W7MA02"/>
<dbReference type="SUPFAM" id="SSF52172">
    <property type="entry name" value="CheY-like"/>
    <property type="match status" value="1"/>
</dbReference>
<dbReference type="RefSeq" id="WP_185042790.1">
    <property type="nucleotide sequence ID" value="NZ_BAABFG010000005.1"/>
</dbReference>
<feature type="domain" description="Response regulatory" evidence="2">
    <location>
        <begin position="1"/>
        <end position="64"/>
    </location>
</feature>
<protein>
    <submittedName>
        <fullName evidence="3">CheY-like chemotaxis protein</fullName>
    </submittedName>
</protein>
<evidence type="ECO:0000256" key="1">
    <source>
        <dbReference type="PROSITE-ProRule" id="PRU00169"/>
    </source>
</evidence>
<proteinExistence type="predicted"/>
<evidence type="ECO:0000259" key="2">
    <source>
        <dbReference type="PROSITE" id="PS50110"/>
    </source>
</evidence>
<reference evidence="3 4" key="1">
    <citation type="submission" date="2020-08" db="EMBL/GenBank/DDBJ databases">
        <title>Sequencing the genomes of 1000 actinobacteria strains.</title>
        <authorList>
            <person name="Klenk H.-P."/>
        </authorList>
    </citation>
    <scope>NUCLEOTIDE SEQUENCE [LARGE SCALE GENOMIC DNA]</scope>
    <source>
        <strain evidence="3 4">DSM 45809</strain>
    </source>
</reference>
<dbReference type="EMBL" id="JACHNB010000001">
    <property type="protein sequence ID" value="MBB4742426.1"/>
    <property type="molecule type" value="Genomic_DNA"/>
</dbReference>
<organism evidence="3 4">
    <name type="scientific">Actinoplanes octamycinicus</name>
    <dbReference type="NCBI Taxonomy" id="135948"/>
    <lineage>
        <taxon>Bacteria</taxon>
        <taxon>Bacillati</taxon>
        <taxon>Actinomycetota</taxon>
        <taxon>Actinomycetes</taxon>
        <taxon>Micromonosporales</taxon>
        <taxon>Micromonosporaceae</taxon>
        <taxon>Actinoplanes</taxon>
    </lineage>
</organism>
<dbReference type="PROSITE" id="PS50110">
    <property type="entry name" value="RESPONSE_REGULATORY"/>
    <property type="match status" value="1"/>
</dbReference>
<dbReference type="InterPro" id="IPR001789">
    <property type="entry name" value="Sig_transdc_resp-reg_receiver"/>
</dbReference>
<dbReference type="Proteomes" id="UP000546162">
    <property type="component" value="Unassembled WGS sequence"/>
</dbReference>
<name>A0A7W7MA02_9ACTN</name>
<comment type="caution">
    <text evidence="1">Lacks conserved residue(s) required for the propagation of feature annotation.</text>
</comment>
<gene>
    <name evidence="3" type="ORF">BJY16_005885</name>
</gene>
<dbReference type="InterPro" id="IPR011006">
    <property type="entry name" value="CheY-like_superfamily"/>
</dbReference>
<comment type="caution">
    <text evidence="3">The sequence shown here is derived from an EMBL/GenBank/DDBJ whole genome shotgun (WGS) entry which is preliminary data.</text>
</comment>